<organism evidence="2 3">
    <name type="scientific">Paracoccus maritimus</name>
    <dbReference type="NCBI Taxonomy" id="2933292"/>
    <lineage>
        <taxon>Bacteria</taxon>
        <taxon>Pseudomonadati</taxon>
        <taxon>Pseudomonadota</taxon>
        <taxon>Alphaproteobacteria</taxon>
        <taxon>Rhodobacterales</taxon>
        <taxon>Paracoccaceae</taxon>
        <taxon>Paracoccus</taxon>
    </lineage>
</organism>
<dbReference type="InterPro" id="IPR037523">
    <property type="entry name" value="VOC_core"/>
</dbReference>
<dbReference type="Proteomes" id="UP001320702">
    <property type="component" value="Unassembled WGS sequence"/>
</dbReference>
<gene>
    <name evidence="2" type="ORF">MU516_02760</name>
</gene>
<dbReference type="PROSITE" id="PS51819">
    <property type="entry name" value="VOC"/>
    <property type="match status" value="1"/>
</dbReference>
<dbReference type="Gene3D" id="3.10.180.10">
    <property type="entry name" value="2,3-Dihydroxybiphenyl 1,2-Dioxygenase, domain 1"/>
    <property type="match status" value="2"/>
</dbReference>
<evidence type="ECO:0000313" key="3">
    <source>
        <dbReference type="Proteomes" id="UP001320702"/>
    </source>
</evidence>
<dbReference type="EMBL" id="JANAVZ010000001">
    <property type="protein sequence ID" value="MCT4331788.1"/>
    <property type="molecule type" value="Genomic_DNA"/>
</dbReference>
<keyword evidence="3" id="KW-1185">Reference proteome</keyword>
<dbReference type="InterPro" id="IPR004360">
    <property type="entry name" value="Glyas_Fos-R_dOase_dom"/>
</dbReference>
<dbReference type="RefSeq" id="WP_260275654.1">
    <property type="nucleotide sequence ID" value="NZ_JANAVZ010000001.1"/>
</dbReference>
<proteinExistence type="predicted"/>
<reference evidence="2 3" key="1">
    <citation type="submission" date="2022-04" db="EMBL/GenBank/DDBJ databases">
        <title>Paracoccus sp. YLB-12 draft genome sequence.</title>
        <authorList>
            <person name="Yu L."/>
        </authorList>
    </citation>
    <scope>NUCLEOTIDE SEQUENCE [LARGE SCALE GENOMIC DNA]</scope>
    <source>
        <strain evidence="2 3">YLB-12</strain>
    </source>
</reference>
<dbReference type="InterPro" id="IPR029068">
    <property type="entry name" value="Glyas_Bleomycin-R_OHBP_Dase"/>
</dbReference>
<evidence type="ECO:0000259" key="1">
    <source>
        <dbReference type="PROSITE" id="PS51819"/>
    </source>
</evidence>
<dbReference type="PANTHER" id="PTHR43279">
    <property type="entry name" value="CATECHOL-2,3-DIOXYGENASE"/>
    <property type="match status" value="1"/>
</dbReference>
<accession>A0ABT2K5G7</accession>
<comment type="caution">
    <text evidence="2">The sequence shown here is derived from an EMBL/GenBank/DDBJ whole genome shotgun (WGS) entry which is preliminary data.</text>
</comment>
<dbReference type="Pfam" id="PF00903">
    <property type="entry name" value="Glyoxalase"/>
    <property type="match status" value="1"/>
</dbReference>
<name>A0ABT2K5G7_9RHOB</name>
<dbReference type="PANTHER" id="PTHR43279:SF1">
    <property type="entry name" value="CATECHOL-2,3-DIOXYGENASE"/>
    <property type="match status" value="1"/>
</dbReference>
<evidence type="ECO:0000313" key="2">
    <source>
        <dbReference type="EMBL" id="MCT4331788.1"/>
    </source>
</evidence>
<dbReference type="SUPFAM" id="SSF54593">
    <property type="entry name" value="Glyoxalase/Bleomycin resistance protein/Dihydroxybiphenyl dioxygenase"/>
    <property type="match status" value="2"/>
</dbReference>
<protein>
    <submittedName>
        <fullName evidence="2">VOC family protein</fullName>
    </submittedName>
</protein>
<feature type="domain" description="VOC" evidence="1">
    <location>
        <begin position="5"/>
        <end position="121"/>
    </location>
</feature>
<sequence>MTQTMIDHVALTVRDLRGMARFYETALGMRSHGGDGETCRLGAGDRVLLELRRDSAATPRDPRQPGLFHTAFLLPGRADLGRWLRHAAQSGVRLTGASDHGVSEAVYLDDPEGNGIEIYRDRLQQDWSRQGDRIEMFTMRLDLDDLAAAASGDWQGAPQGTSVGHVHLQVGDLDRADDFFRSDLGLARTFDAPGGAWYGWNGYHHHLAGNVWNSRGAGPRDPNMAGLAEVIIKDHACAGNLRQDPWGTRFRFI</sequence>